<sequence>KKCLVLALLLCALLLFTPEACTVFNVRPEGTHCQDPLDKTWHAVGSQWRNSRCEDCNCSRCCPLAYPSGVPHDCVSVFDPEECKYTVHKKDDPSVLCPVRGYVGK</sequence>
<accession>A0A671UJB8</accession>
<reference evidence="6" key="1">
    <citation type="submission" date="2021-04" db="EMBL/GenBank/DDBJ databases">
        <authorList>
            <consortium name="Wellcome Sanger Institute Data Sharing"/>
        </authorList>
    </citation>
    <scope>NUCLEOTIDE SEQUENCE [LARGE SCALE GENOMIC DNA]</scope>
</reference>
<dbReference type="Gene3D" id="2.20.25.590">
    <property type="match status" value="1"/>
</dbReference>
<dbReference type="InParanoid" id="A0A671UJB8"/>
<dbReference type="AlphaFoldDB" id="A0A671UJB8"/>
<evidence type="ECO:0000313" key="6">
    <source>
        <dbReference type="Ensembl" id="ENSSAUP00010014025.1"/>
    </source>
</evidence>
<proteinExistence type="inferred from homology"/>
<feature type="chain" id="PRO_5025352005" description="Beta-microseminoprotein" evidence="5">
    <location>
        <begin position="23"/>
        <end position="105"/>
    </location>
</feature>
<evidence type="ECO:0000256" key="3">
    <source>
        <dbReference type="ARBA" id="ARBA00022525"/>
    </source>
</evidence>
<evidence type="ECO:0000313" key="7">
    <source>
        <dbReference type="Proteomes" id="UP000472265"/>
    </source>
</evidence>
<keyword evidence="7" id="KW-1185">Reference proteome</keyword>
<keyword evidence="5" id="KW-0732">Signal</keyword>
<dbReference type="PANTHER" id="PTHR10500">
    <property type="entry name" value="BETA-MICROSEMINOPROTEIN"/>
    <property type="match status" value="1"/>
</dbReference>
<protein>
    <recommendedName>
        <fullName evidence="8">Beta-microseminoprotein</fullName>
    </recommendedName>
</protein>
<dbReference type="Ensembl" id="ENSSAUT00010014896.1">
    <property type="protein sequence ID" value="ENSSAUP00010014025.1"/>
    <property type="gene ID" value="ENSSAUG00010006586.1"/>
</dbReference>
<evidence type="ECO:0000256" key="2">
    <source>
        <dbReference type="ARBA" id="ARBA00010352"/>
    </source>
</evidence>
<dbReference type="GeneTree" id="ENSGT01150000288766"/>
<keyword evidence="4" id="KW-1015">Disulfide bond</keyword>
<evidence type="ECO:0000256" key="4">
    <source>
        <dbReference type="ARBA" id="ARBA00023157"/>
    </source>
</evidence>
<feature type="signal peptide" evidence="5">
    <location>
        <begin position="1"/>
        <end position="22"/>
    </location>
</feature>
<reference evidence="6" key="2">
    <citation type="submission" date="2025-08" db="UniProtKB">
        <authorList>
            <consortium name="Ensembl"/>
        </authorList>
    </citation>
    <scope>IDENTIFICATION</scope>
</reference>
<name>A0A671UJB8_SPAAU</name>
<dbReference type="InterPro" id="IPR008735">
    <property type="entry name" value="PSP94"/>
</dbReference>
<comment type="subcellular location">
    <subcellularLocation>
        <location evidence="1">Secreted</location>
    </subcellularLocation>
</comment>
<organism evidence="6 7">
    <name type="scientific">Sparus aurata</name>
    <name type="common">Gilthead sea bream</name>
    <dbReference type="NCBI Taxonomy" id="8175"/>
    <lineage>
        <taxon>Eukaryota</taxon>
        <taxon>Metazoa</taxon>
        <taxon>Chordata</taxon>
        <taxon>Craniata</taxon>
        <taxon>Vertebrata</taxon>
        <taxon>Euteleostomi</taxon>
        <taxon>Actinopterygii</taxon>
        <taxon>Neopterygii</taxon>
        <taxon>Teleostei</taxon>
        <taxon>Neoteleostei</taxon>
        <taxon>Acanthomorphata</taxon>
        <taxon>Eupercaria</taxon>
        <taxon>Spariformes</taxon>
        <taxon>Sparidae</taxon>
        <taxon>Sparus</taxon>
    </lineage>
</organism>
<dbReference type="Proteomes" id="UP000472265">
    <property type="component" value="Chromosome 5"/>
</dbReference>
<evidence type="ECO:0008006" key="8">
    <source>
        <dbReference type="Google" id="ProtNLM"/>
    </source>
</evidence>
<dbReference type="Pfam" id="PF05825">
    <property type="entry name" value="PSP94"/>
    <property type="match status" value="1"/>
</dbReference>
<dbReference type="GO" id="GO:0005576">
    <property type="term" value="C:extracellular region"/>
    <property type="evidence" value="ECO:0007669"/>
    <property type="project" value="UniProtKB-SubCell"/>
</dbReference>
<evidence type="ECO:0000256" key="5">
    <source>
        <dbReference type="SAM" id="SignalP"/>
    </source>
</evidence>
<keyword evidence="3" id="KW-0964">Secreted</keyword>
<dbReference type="OMA" id="RWRANCW"/>
<dbReference type="Gene3D" id="2.10.70.10">
    <property type="entry name" value="Complement Module, domain 1"/>
    <property type="match status" value="1"/>
</dbReference>
<reference evidence="6" key="3">
    <citation type="submission" date="2025-09" db="UniProtKB">
        <authorList>
            <consortium name="Ensembl"/>
        </authorList>
    </citation>
    <scope>IDENTIFICATION</scope>
</reference>
<evidence type="ECO:0000256" key="1">
    <source>
        <dbReference type="ARBA" id="ARBA00004613"/>
    </source>
</evidence>
<comment type="similarity">
    <text evidence="2">Belongs to the beta-microseminoprotein family.</text>
</comment>
<dbReference type="PANTHER" id="PTHR10500:SF7">
    <property type="entry name" value="BETA-MICROSEMINOPROTEIN"/>
    <property type="match status" value="1"/>
</dbReference>